<keyword evidence="1" id="KW-1133">Transmembrane helix</keyword>
<keyword evidence="1" id="KW-0472">Membrane</keyword>
<feature type="transmembrane region" description="Helical" evidence="1">
    <location>
        <begin position="131"/>
        <end position="152"/>
    </location>
</feature>
<dbReference type="EMBL" id="WJXW01000003">
    <property type="protein sequence ID" value="KAF9738519.1"/>
    <property type="molecule type" value="Genomic_DNA"/>
</dbReference>
<reference evidence="2" key="1">
    <citation type="journal article" date="2020" name="Mol. Plant Microbe Interact.">
        <title>Genome Sequence of the Biocontrol Agent Coniothyrium minitans strain Conio (IMI 134523).</title>
        <authorList>
            <person name="Patel D."/>
            <person name="Shittu T.A."/>
            <person name="Baroncelli R."/>
            <person name="Muthumeenakshi S."/>
            <person name="Osborne T.H."/>
            <person name="Janganan T.K."/>
            <person name="Sreenivasaprasad S."/>
        </authorList>
    </citation>
    <scope>NUCLEOTIDE SEQUENCE</scope>
    <source>
        <strain evidence="2">Conio</strain>
    </source>
</reference>
<evidence type="ECO:0000313" key="3">
    <source>
        <dbReference type="Proteomes" id="UP000756921"/>
    </source>
</evidence>
<dbReference type="OrthoDB" id="3142841at2759"/>
<keyword evidence="1" id="KW-0812">Transmembrane</keyword>
<feature type="transmembrane region" description="Helical" evidence="1">
    <location>
        <begin position="104"/>
        <end position="125"/>
    </location>
</feature>
<feature type="transmembrane region" description="Helical" evidence="1">
    <location>
        <begin position="187"/>
        <end position="210"/>
    </location>
</feature>
<gene>
    <name evidence="2" type="ORF">PMIN01_03802</name>
</gene>
<dbReference type="Proteomes" id="UP000756921">
    <property type="component" value="Unassembled WGS sequence"/>
</dbReference>
<evidence type="ECO:0000313" key="2">
    <source>
        <dbReference type="EMBL" id="KAF9738519.1"/>
    </source>
</evidence>
<sequence>MPSSPSYVSSFTAQQMQEYEARMETSTSPADTPPVTLPPVIHSPILISPPLSKAGHQLNTSSSESTLVQVHGDPNDTFDIEKPRLPAKRQPRIVRLLRHTLFNVYRRLFSIVFIANAVALVVFLVKSSDILHVNIWNLATAASANVFVATAIRQDYVQNILYYMAWLTPQSAPLRVRRVVAKLYENGGVHSGCGIAGTLWFLALTVILSIQFAGELFTSRAVLIITCILQALFLLIVGFAFPTFRAKYHNTFEMSHRFAGWAVIILFWVELGLLSHTVAQEKRVTAGHVLVRQPSFWLLMLITIHAILPWLYLRRWEFRAEGLTKHAVRLHFERNVGPCTGIAISKSPLLEWHPFATLPSLDPTQKGGSVIVSRAGDWTKSAVEEPRRYYWVKGVPKPGVLGLSLIFRRVVIVTTGSGIGPCLSIIASPARRTVCRILWTGPRPEQTFGSEIVQYVRRADPEAMIIDSKKDGRPDMVALSYRLYVEAQAEAVFVISNPALTRNIVYSLESRGVPAFGPIWDS</sequence>
<keyword evidence="3" id="KW-1185">Reference proteome</keyword>
<comment type="caution">
    <text evidence="2">The sequence shown here is derived from an EMBL/GenBank/DDBJ whole genome shotgun (WGS) entry which is preliminary data.</text>
</comment>
<organism evidence="2 3">
    <name type="scientific">Paraphaeosphaeria minitans</name>
    <dbReference type="NCBI Taxonomy" id="565426"/>
    <lineage>
        <taxon>Eukaryota</taxon>
        <taxon>Fungi</taxon>
        <taxon>Dikarya</taxon>
        <taxon>Ascomycota</taxon>
        <taxon>Pezizomycotina</taxon>
        <taxon>Dothideomycetes</taxon>
        <taxon>Pleosporomycetidae</taxon>
        <taxon>Pleosporales</taxon>
        <taxon>Massarineae</taxon>
        <taxon>Didymosphaeriaceae</taxon>
        <taxon>Paraphaeosphaeria</taxon>
    </lineage>
</organism>
<feature type="transmembrane region" description="Helical" evidence="1">
    <location>
        <begin position="295"/>
        <end position="313"/>
    </location>
</feature>
<feature type="transmembrane region" description="Helical" evidence="1">
    <location>
        <begin position="222"/>
        <end position="246"/>
    </location>
</feature>
<name>A0A9P6KU73_9PLEO</name>
<protein>
    <submittedName>
        <fullName evidence="2">Integral membrane protein</fullName>
    </submittedName>
</protein>
<dbReference type="PANTHER" id="PTHR33927:SF5">
    <property type="entry name" value="ENZYME, PUTATIVE (AFU_ORTHOLOGUE AFUA_8G01222)-RELATED"/>
    <property type="match status" value="1"/>
</dbReference>
<dbReference type="InterPro" id="IPR052979">
    <property type="entry name" value="Adenylate-forming_domain"/>
</dbReference>
<proteinExistence type="predicted"/>
<feature type="transmembrane region" description="Helical" evidence="1">
    <location>
        <begin position="258"/>
        <end position="275"/>
    </location>
</feature>
<evidence type="ECO:0000256" key="1">
    <source>
        <dbReference type="SAM" id="Phobius"/>
    </source>
</evidence>
<dbReference type="AlphaFoldDB" id="A0A9P6KU73"/>
<accession>A0A9P6KU73</accession>
<dbReference type="PANTHER" id="PTHR33927">
    <property type="entry name" value="TRANSMEMBRANE PROTEIN"/>
    <property type="match status" value="1"/>
</dbReference>